<dbReference type="EMBL" id="CP025938">
    <property type="protein sequence ID" value="AUS07272.1"/>
    <property type="molecule type" value="Genomic_DNA"/>
</dbReference>
<evidence type="ECO:0000313" key="2">
    <source>
        <dbReference type="Proteomes" id="UP000236592"/>
    </source>
</evidence>
<gene>
    <name evidence="1" type="ORF">C1A40_05510</name>
</gene>
<evidence type="ECO:0000313" key="1">
    <source>
        <dbReference type="EMBL" id="AUS07272.1"/>
    </source>
</evidence>
<dbReference type="KEGG" id="taj:C1A40_05510"/>
<accession>A0A2I7SMZ1</accession>
<organism evidence="1 2">
    <name type="scientific">Pseudotamlana carrageenivorans</name>
    <dbReference type="NCBI Taxonomy" id="2069432"/>
    <lineage>
        <taxon>Bacteria</taxon>
        <taxon>Pseudomonadati</taxon>
        <taxon>Bacteroidota</taxon>
        <taxon>Flavobacteriia</taxon>
        <taxon>Flavobacteriales</taxon>
        <taxon>Flavobacteriaceae</taxon>
        <taxon>Pseudotamlana</taxon>
    </lineage>
</organism>
<dbReference type="AlphaFoldDB" id="A0A2I7SMZ1"/>
<protein>
    <submittedName>
        <fullName evidence="1">Uncharacterized protein</fullName>
    </submittedName>
</protein>
<name>A0A2I7SMZ1_9FLAO</name>
<keyword evidence="2" id="KW-1185">Reference proteome</keyword>
<reference evidence="2" key="1">
    <citation type="submission" date="2018-01" db="EMBL/GenBank/DDBJ databases">
        <title>Complete genome of Tamlana sp. UJ94.</title>
        <authorList>
            <person name="Jung J."/>
            <person name="Chung D."/>
            <person name="Bae S.S."/>
            <person name="Baek K."/>
        </authorList>
    </citation>
    <scope>NUCLEOTIDE SEQUENCE [LARGE SCALE GENOMIC DNA]</scope>
    <source>
        <strain evidence="2">UJ94</strain>
    </source>
</reference>
<dbReference type="Proteomes" id="UP000236592">
    <property type="component" value="Chromosome"/>
</dbReference>
<dbReference type="OrthoDB" id="9808492at2"/>
<dbReference type="Pfam" id="PF13289">
    <property type="entry name" value="SIR2_2"/>
    <property type="match status" value="1"/>
</dbReference>
<sequence>MLKNYLELDNVSFLFGSGSSIHLGAVAIRNFPVEVEDFIKNKSGTGANQIEGLYEEFIHAIKALQAKWLSDSSSKISDNEDGDKILTEANNWTYILKDDILRDTGSKEIATEFERVLNYLIAKDYVLDEDKATDRTDQLKELIIAIKEGLFEVCDIEKRETPSYLIEKKSNSEYSQQQKHGEFLKGNNKYVFHEKFIKSLLQRPLNLRRANVFTANYDLAFEYAFDRLGVHYIDGFSGFHKRFFKPETFEYDIFYPGSTTSGKVQRIEKVVRYFKLHGSLSWVNSEKRDATNLYGIEEMPLRLISKLDKKGEIIVYPTAIKKSYTLDLPYSELFRQFASTITQSQSVLITVGYAFADDHFNDIIFQALSNPTFTLIIVDFNGTKNNPNIERIKDLNDSRIIILQGSFFGDFLTLADTLMPDFNGVDTKVKVAQTLNDYFDNSKKDKE</sequence>
<proteinExistence type="predicted"/>